<sequence>MGDPPWPGARTPSEGQWAASCWWRTEDQRHPTRLGWVAQLTLQEIGKDSGAKFPLFLISSHHFLSPSFPKGNTRPFSLIEQCLRYDLATDDSGATSTDTPQSSPLSESVQAHRSFRRSTRTTCGTEYCEVLEGLEHA</sequence>
<dbReference type="AlphaFoldDB" id="A0A5B0QJB6"/>
<feature type="compositionally biased region" description="Polar residues" evidence="1">
    <location>
        <begin position="100"/>
        <end position="111"/>
    </location>
</feature>
<evidence type="ECO:0000313" key="2">
    <source>
        <dbReference type="EMBL" id="KAA1113200.1"/>
    </source>
</evidence>
<proteinExistence type="predicted"/>
<name>A0A5B0QJB6_PUCGR</name>
<gene>
    <name evidence="2" type="ORF">PGT21_024827</name>
</gene>
<feature type="region of interest" description="Disordered" evidence="1">
    <location>
        <begin position="90"/>
        <end position="117"/>
    </location>
</feature>
<evidence type="ECO:0000256" key="1">
    <source>
        <dbReference type="SAM" id="MobiDB-lite"/>
    </source>
</evidence>
<keyword evidence="3" id="KW-1185">Reference proteome</keyword>
<organism evidence="2 3">
    <name type="scientific">Puccinia graminis f. sp. tritici</name>
    <dbReference type="NCBI Taxonomy" id="56615"/>
    <lineage>
        <taxon>Eukaryota</taxon>
        <taxon>Fungi</taxon>
        <taxon>Dikarya</taxon>
        <taxon>Basidiomycota</taxon>
        <taxon>Pucciniomycotina</taxon>
        <taxon>Pucciniomycetes</taxon>
        <taxon>Pucciniales</taxon>
        <taxon>Pucciniaceae</taxon>
        <taxon>Puccinia</taxon>
    </lineage>
</organism>
<protein>
    <submittedName>
        <fullName evidence="2">Uncharacterized protein</fullName>
    </submittedName>
</protein>
<dbReference type="Proteomes" id="UP000324748">
    <property type="component" value="Unassembled WGS sequence"/>
</dbReference>
<comment type="caution">
    <text evidence="2">The sequence shown here is derived from an EMBL/GenBank/DDBJ whole genome shotgun (WGS) entry which is preliminary data.</text>
</comment>
<accession>A0A5B0QJB6</accession>
<reference evidence="2 3" key="1">
    <citation type="submission" date="2019-05" db="EMBL/GenBank/DDBJ databases">
        <title>Emergence of the Ug99 lineage of the wheat stem rust pathogen through somatic hybridization.</title>
        <authorList>
            <person name="Li F."/>
            <person name="Upadhyaya N.M."/>
            <person name="Sperschneider J."/>
            <person name="Matny O."/>
            <person name="Nguyen-Phuc H."/>
            <person name="Mago R."/>
            <person name="Raley C."/>
            <person name="Miller M.E."/>
            <person name="Silverstein K.A.T."/>
            <person name="Henningsen E."/>
            <person name="Hirsch C.D."/>
            <person name="Visser B."/>
            <person name="Pretorius Z.A."/>
            <person name="Steffenson B.J."/>
            <person name="Schwessinger B."/>
            <person name="Dodds P.N."/>
            <person name="Figueroa M."/>
        </authorList>
    </citation>
    <scope>NUCLEOTIDE SEQUENCE [LARGE SCALE GENOMIC DNA]</scope>
    <source>
        <strain evidence="2">21-0</strain>
    </source>
</reference>
<feature type="compositionally biased region" description="Low complexity" evidence="1">
    <location>
        <begin position="90"/>
        <end position="99"/>
    </location>
</feature>
<dbReference type="EMBL" id="VSWC01000015">
    <property type="protein sequence ID" value="KAA1113200.1"/>
    <property type="molecule type" value="Genomic_DNA"/>
</dbReference>
<evidence type="ECO:0000313" key="3">
    <source>
        <dbReference type="Proteomes" id="UP000324748"/>
    </source>
</evidence>